<proteinExistence type="predicted"/>
<dbReference type="HOGENOM" id="CLU_2658785_0_0_1"/>
<evidence type="ECO:0000313" key="2">
    <source>
        <dbReference type="Proteomes" id="UP000026962"/>
    </source>
</evidence>
<dbReference type="Gramene" id="OPUNC03G31360.1">
    <property type="protein sequence ID" value="OPUNC03G31360.1"/>
    <property type="gene ID" value="OPUNC03G31360"/>
</dbReference>
<sequence>MAHSKSPPNLPPLDYRGGSSSLRSQFHSLRPNIILHYLAEAKILQFLEGGKADKSETWFLNHALGLLHHAPFHGLV</sequence>
<name>A0A0E0KJ18_ORYPU</name>
<reference evidence="1" key="1">
    <citation type="submission" date="2015-04" db="UniProtKB">
        <authorList>
            <consortium name="EnsemblPlants"/>
        </authorList>
    </citation>
    <scope>IDENTIFICATION</scope>
</reference>
<dbReference type="EnsemblPlants" id="OPUNC03G31360.1">
    <property type="protein sequence ID" value="OPUNC03G31360.1"/>
    <property type="gene ID" value="OPUNC03G31360"/>
</dbReference>
<keyword evidence="2" id="KW-1185">Reference proteome</keyword>
<accession>A0A0E0KJ18</accession>
<protein>
    <submittedName>
        <fullName evidence="1">Uncharacterized protein</fullName>
    </submittedName>
</protein>
<organism evidence="1">
    <name type="scientific">Oryza punctata</name>
    <name type="common">Red rice</name>
    <dbReference type="NCBI Taxonomy" id="4537"/>
    <lineage>
        <taxon>Eukaryota</taxon>
        <taxon>Viridiplantae</taxon>
        <taxon>Streptophyta</taxon>
        <taxon>Embryophyta</taxon>
        <taxon>Tracheophyta</taxon>
        <taxon>Spermatophyta</taxon>
        <taxon>Magnoliopsida</taxon>
        <taxon>Liliopsida</taxon>
        <taxon>Poales</taxon>
        <taxon>Poaceae</taxon>
        <taxon>BOP clade</taxon>
        <taxon>Oryzoideae</taxon>
        <taxon>Oryzeae</taxon>
        <taxon>Oryzinae</taxon>
        <taxon>Oryza</taxon>
    </lineage>
</organism>
<dbReference type="Proteomes" id="UP000026962">
    <property type="component" value="Chromosome 3"/>
</dbReference>
<evidence type="ECO:0000313" key="1">
    <source>
        <dbReference type="EnsemblPlants" id="OPUNC03G31360.1"/>
    </source>
</evidence>
<reference evidence="1" key="2">
    <citation type="submission" date="2018-05" db="EMBL/GenBank/DDBJ databases">
        <title>OpunRS2 (Oryza punctata Reference Sequence Version 2).</title>
        <authorList>
            <person name="Zhang J."/>
            <person name="Kudrna D."/>
            <person name="Lee S."/>
            <person name="Talag J."/>
            <person name="Welchert J."/>
            <person name="Wing R.A."/>
        </authorList>
    </citation>
    <scope>NUCLEOTIDE SEQUENCE [LARGE SCALE GENOMIC DNA]</scope>
</reference>
<dbReference type="AlphaFoldDB" id="A0A0E0KJ18"/>